<dbReference type="InterPro" id="IPR027417">
    <property type="entry name" value="P-loop_NTPase"/>
</dbReference>
<dbReference type="SUPFAM" id="SSF52540">
    <property type="entry name" value="P-loop containing nucleoside triphosphate hydrolases"/>
    <property type="match status" value="1"/>
</dbReference>
<feature type="region of interest" description="Disordered" evidence="1">
    <location>
        <begin position="85"/>
        <end position="158"/>
    </location>
</feature>
<sequence length="425" mass="45859">MTIDTTPRAYATVTGAGATFIAPDGHSEPITASPDEDIRRVIVQRAAAEARRTGTALELITSGDRGDHHLLVDSTGELTAVPVMPVTRRRRDDSAPVQASDAGEPPAEVTPGPEDEPHRASFITADSPDHRRSTGWRGTSSRLGIQIPESARRRQRQVNEVNVSRHWAGYRAIAVANGKGGVGKTMTTAMLASVFARLGGGNVLAWDNNDTRGTLGWRTEQGTYDTTVRDLLPVTGDLLAREATVSDISRFVHHQSADRYDVLRSNPELLATHQRIESAEFGELMRVATRYYRLVVFDSGNDESADRWLRMIDASHQLVIPTLPSPESAESAALLLEALRDRDEHSARLADNAVLVVTQPEAGARRAPKTIATGFDGQVRAVETVPFDPALKSGPLRFDSSAPAPAMPGSASPAPSAPDWIEVPP</sequence>
<dbReference type="PANTHER" id="PTHR43384:SF14">
    <property type="entry name" value="ESX-1 SECRETION-ASSOCIATED PROTEIN ESPI"/>
    <property type="match status" value="1"/>
</dbReference>
<evidence type="ECO:0000313" key="3">
    <source>
        <dbReference type="EMBL" id="BDZ39336.1"/>
    </source>
</evidence>
<dbReference type="Gene3D" id="3.40.50.300">
    <property type="entry name" value="P-loop containing nucleotide triphosphate hydrolases"/>
    <property type="match status" value="1"/>
</dbReference>
<keyword evidence="4" id="KW-1185">Reference proteome</keyword>
<evidence type="ECO:0000313" key="4">
    <source>
        <dbReference type="Proteomes" id="UP001321543"/>
    </source>
</evidence>
<dbReference type="Pfam" id="PF13614">
    <property type="entry name" value="AAA_31"/>
    <property type="match status" value="1"/>
</dbReference>
<proteinExistence type="predicted"/>
<dbReference type="RefSeq" id="WP_286299389.1">
    <property type="nucleotide sequence ID" value="NZ_AP027728.1"/>
</dbReference>
<evidence type="ECO:0000256" key="1">
    <source>
        <dbReference type="SAM" id="MobiDB-lite"/>
    </source>
</evidence>
<protein>
    <recommendedName>
        <fullName evidence="2">AAA domain-containing protein</fullName>
    </recommendedName>
</protein>
<feature type="region of interest" description="Disordered" evidence="1">
    <location>
        <begin position="393"/>
        <end position="425"/>
    </location>
</feature>
<accession>A0ABM8FUM3</accession>
<dbReference type="PANTHER" id="PTHR43384">
    <property type="entry name" value="SEPTUM SITE-DETERMINING PROTEIN MIND HOMOLOG, CHLOROPLASTIC-RELATED"/>
    <property type="match status" value="1"/>
</dbReference>
<dbReference type="Proteomes" id="UP001321543">
    <property type="component" value="Chromosome"/>
</dbReference>
<reference evidence="4" key="1">
    <citation type="journal article" date="2019" name="Int. J. Syst. Evol. Microbiol.">
        <title>The Global Catalogue of Microorganisms (GCM) 10K type strain sequencing project: providing services to taxonomists for standard genome sequencing and annotation.</title>
        <authorList>
            <consortium name="The Broad Institute Genomics Platform"/>
            <consortium name="The Broad Institute Genome Sequencing Center for Infectious Disease"/>
            <person name="Wu L."/>
            <person name="Ma J."/>
        </authorList>
    </citation>
    <scope>NUCLEOTIDE SEQUENCE [LARGE SCALE GENOMIC DNA]</scope>
    <source>
        <strain evidence="4">NBRC 106310</strain>
    </source>
</reference>
<feature type="domain" description="AAA" evidence="2">
    <location>
        <begin position="171"/>
        <end position="338"/>
    </location>
</feature>
<gene>
    <name evidence="3" type="ORF">GCM10025863_19500</name>
</gene>
<feature type="compositionally biased region" description="Low complexity" evidence="1">
    <location>
        <begin position="400"/>
        <end position="418"/>
    </location>
</feature>
<dbReference type="EMBL" id="AP027728">
    <property type="protein sequence ID" value="BDZ39336.1"/>
    <property type="molecule type" value="Genomic_DNA"/>
</dbReference>
<dbReference type="InterPro" id="IPR025669">
    <property type="entry name" value="AAA_dom"/>
</dbReference>
<evidence type="ECO:0000259" key="2">
    <source>
        <dbReference type="Pfam" id="PF13614"/>
    </source>
</evidence>
<dbReference type="InterPro" id="IPR050625">
    <property type="entry name" value="ParA/MinD_ATPase"/>
</dbReference>
<organism evidence="3 4">
    <name type="scientific">Microbacterium suwonense</name>
    <dbReference type="NCBI Taxonomy" id="683047"/>
    <lineage>
        <taxon>Bacteria</taxon>
        <taxon>Bacillati</taxon>
        <taxon>Actinomycetota</taxon>
        <taxon>Actinomycetes</taxon>
        <taxon>Micrococcales</taxon>
        <taxon>Microbacteriaceae</taxon>
        <taxon>Microbacterium</taxon>
    </lineage>
</organism>
<name>A0ABM8FUM3_9MICO</name>